<sequence length="185" mass="20550">MNSWILPPVSVAAAAVWVESHNKMTTCLLSLLLLCGLGIGANAYCHPPQLTSCQTCPPGWTWYGGFCYMFDATERDWYDSERFCNSKGASLESLETQSEYEFVRELIRRSKGSDVPAWVGGYDAVKEGVWFWSDGTPFTFNGWSPGEPSNSGGNENCMMINLKNRDYINDAQCSIKLGAVCTRNP</sequence>
<gene>
    <name evidence="4" type="primary">LOC106529351</name>
</gene>
<dbReference type="InterPro" id="IPR016186">
    <property type="entry name" value="C-type_lectin-like/link_sf"/>
</dbReference>
<dbReference type="RefSeq" id="XP_013880205.1">
    <property type="nucleotide sequence ID" value="XM_014024751.1"/>
</dbReference>
<dbReference type="GeneID" id="106529351"/>
<dbReference type="PROSITE" id="PS50041">
    <property type="entry name" value="C_TYPE_LECTIN_2"/>
    <property type="match status" value="1"/>
</dbReference>
<dbReference type="PRINTS" id="PR01504">
    <property type="entry name" value="PNCREATITSAP"/>
</dbReference>
<dbReference type="OrthoDB" id="441660at2759"/>
<dbReference type="SMART" id="SM00034">
    <property type="entry name" value="CLECT"/>
    <property type="match status" value="1"/>
</dbReference>
<reference evidence="4" key="1">
    <citation type="submission" date="2025-08" db="UniProtKB">
        <authorList>
            <consortium name="RefSeq"/>
        </authorList>
    </citation>
    <scope>IDENTIFICATION</scope>
</reference>
<evidence type="ECO:0000313" key="4">
    <source>
        <dbReference type="RefSeq" id="XP_013880205.1"/>
    </source>
</evidence>
<dbReference type="FunCoup" id="A0A2I4CJN8">
    <property type="interactions" value="794"/>
</dbReference>
<dbReference type="SUPFAM" id="SSF56436">
    <property type="entry name" value="C-type lectin-like"/>
    <property type="match status" value="1"/>
</dbReference>
<organism evidence="3 4">
    <name type="scientific">Austrofundulus limnaeus</name>
    <name type="common">Annual killifish</name>
    <dbReference type="NCBI Taxonomy" id="52670"/>
    <lineage>
        <taxon>Eukaryota</taxon>
        <taxon>Metazoa</taxon>
        <taxon>Chordata</taxon>
        <taxon>Craniata</taxon>
        <taxon>Vertebrata</taxon>
        <taxon>Euteleostomi</taxon>
        <taxon>Actinopterygii</taxon>
        <taxon>Neopterygii</taxon>
        <taxon>Teleostei</taxon>
        <taxon>Neoteleostei</taxon>
        <taxon>Acanthomorphata</taxon>
        <taxon>Ovalentaria</taxon>
        <taxon>Atherinomorphae</taxon>
        <taxon>Cyprinodontiformes</taxon>
        <taxon>Rivulidae</taxon>
        <taxon>Austrofundulus</taxon>
    </lineage>
</organism>
<evidence type="ECO:0000259" key="2">
    <source>
        <dbReference type="PROSITE" id="PS50041"/>
    </source>
</evidence>
<feature type="domain" description="C-type lectin" evidence="2">
    <location>
        <begin position="63"/>
        <end position="182"/>
    </location>
</feature>
<dbReference type="Proteomes" id="UP000192220">
    <property type="component" value="Unplaced"/>
</dbReference>
<dbReference type="CDD" id="cd00037">
    <property type="entry name" value="CLECT"/>
    <property type="match status" value="1"/>
</dbReference>
<dbReference type="InterPro" id="IPR016187">
    <property type="entry name" value="CTDL_fold"/>
</dbReference>
<dbReference type="Pfam" id="PF00059">
    <property type="entry name" value="Lectin_C"/>
    <property type="match status" value="1"/>
</dbReference>
<feature type="signal peptide" evidence="1">
    <location>
        <begin position="1"/>
        <end position="43"/>
    </location>
</feature>
<protein>
    <submittedName>
        <fullName evidence="4">Galactose-specific lectin nattectin</fullName>
    </submittedName>
</protein>
<accession>A0A2I4CJN8</accession>
<evidence type="ECO:0000313" key="3">
    <source>
        <dbReference type="Proteomes" id="UP000192220"/>
    </source>
</evidence>
<evidence type="ECO:0000256" key="1">
    <source>
        <dbReference type="SAM" id="SignalP"/>
    </source>
</evidence>
<dbReference type="KEGG" id="alim:106529351"/>
<keyword evidence="3" id="KW-1185">Reference proteome</keyword>
<proteinExistence type="predicted"/>
<dbReference type="InterPro" id="IPR001304">
    <property type="entry name" value="C-type_lectin-like"/>
</dbReference>
<dbReference type="InParanoid" id="A0A2I4CJN8"/>
<name>A0A2I4CJN8_AUSLI</name>
<keyword evidence="1" id="KW-0732">Signal</keyword>
<dbReference type="AlphaFoldDB" id="A0A2I4CJN8"/>
<dbReference type="InterPro" id="IPR050111">
    <property type="entry name" value="C-type_lectin/snaclec_domain"/>
</dbReference>
<dbReference type="PANTHER" id="PTHR22803">
    <property type="entry name" value="MANNOSE, PHOSPHOLIPASE, LECTIN RECEPTOR RELATED"/>
    <property type="match status" value="1"/>
</dbReference>
<feature type="chain" id="PRO_5014198084" evidence="1">
    <location>
        <begin position="44"/>
        <end position="185"/>
    </location>
</feature>
<dbReference type="Gene3D" id="3.10.100.10">
    <property type="entry name" value="Mannose-Binding Protein A, subunit A"/>
    <property type="match status" value="1"/>
</dbReference>